<comment type="caution">
    <text evidence="4">The sequence shown here is derived from an EMBL/GenBank/DDBJ whole genome shotgun (WGS) entry which is preliminary data.</text>
</comment>
<dbReference type="EMBL" id="JNAD02000001">
    <property type="protein sequence ID" value="RKM98980.1"/>
    <property type="molecule type" value="Genomic_DNA"/>
</dbReference>
<feature type="transmembrane region" description="Helical" evidence="2">
    <location>
        <begin position="151"/>
        <end position="169"/>
    </location>
</feature>
<feature type="chain" id="PRO_5043190218" description="LPXTG cell wall anchor domain-containing protein" evidence="3">
    <location>
        <begin position="33"/>
        <end position="179"/>
    </location>
</feature>
<feature type="compositionally biased region" description="Low complexity" evidence="1">
    <location>
        <begin position="37"/>
        <end position="47"/>
    </location>
</feature>
<feature type="signal peptide" evidence="3">
    <location>
        <begin position="1"/>
        <end position="32"/>
    </location>
</feature>
<gene>
    <name evidence="4" type="ORF">SFRA_001770</name>
</gene>
<reference evidence="4 5" key="1">
    <citation type="journal article" date="2014" name="Genome Announc.">
        <title>Draft Genome Sequence of Streptomyces fradiae ATCC 19609, a Strain Highly Sensitive to Antibiotics.</title>
        <authorList>
            <person name="Bekker O.B."/>
            <person name="Klimina K.M."/>
            <person name="Vatlin A.A."/>
            <person name="Zakharevich N.V."/>
            <person name="Kasianov A.S."/>
            <person name="Danilenko V.N."/>
        </authorList>
    </citation>
    <scope>NUCLEOTIDE SEQUENCE [LARGE SCALE GENOMIC DNA]</scope>
    <source>
        <strain evidence="4 5">ATCC 19609</strain>
    </source>
</reference>
<evidence type="ECO:0008006" key="6">
    <source>
        <dbReference type="Google" id="ProtNLM"/>
    </source>
</evidence>
<keyword evidence="5" id="KW-1185">Reference proteome</keyword>
<dbReference type="Proteomes" id="UP000028058">
    <property type="component" value="Unassembled WGS sequence"/>
</dbReference>
<dbReference type="AlphaFoldDB" id="A0A420V9E0"/>
<organism evidence="4 5">
    <name type="scientific">Streptomyces xinghaiensis</name>
    <dbReference type="NCBI Taxonomy" id="1038928"/>
    <lineage>
        <taxon>Bacteria</taxon>
        <taxon>Bacillati</taxon>
        <taxon>Actinomycetota</taxon>
        <taxon>Actinomycetes</taxon>
        <taxon>Kitasatosporales</taxon>
        <taxon>Streptomycetaceae</taxon>
        <taxon>Streptomyces</taxon>
    </lineage>
</organism>
<protein>
    <recommendedName>
        <fullName evidence="6">LPXTG cell wall anchor domain-containing protein</fullName>
    </recommendedName>
</protein>
<evidence type="ECO:0000256" key="3">
    <source>
        <dbReference type="SAM" id="SignalP"/>
    </source>
</evidence>
<keyword evidence="3" id="KW-0732">Signal</keyword>
<evidence type="ECO:0000313" key="4">
    <source>
        <dbReference type="EMBL" id="RKM98980.1"/>
    </source>
</evidence>
<keyword evidence="2" id="KW-0812">Transmembrane</keyword>
<keyword evidence="2" id="KW-0472">Membrane</keyword>
<accession>A0A420V9E0</accession>
<evidence type="ECO:0000256" key="1">
    <source>
        <dbReference type="SAM" id="MobiDB-lite"/>
    </source>
</evidence>
<keyword evidence="2" id="KW-1133">Transmembrane helix</keyword>
<feature type="region of interest" description="Disordered" evidence="1">
    <location>
        <begin position="37"/>
        <end position="80"/>
    </location>
</feature>
<sequence>MDVEEDPPMRSTRLAAPAALAAAVLSAAPLTAAEPFAPAAAAASDDAPPGPAVETEPSTVAPGGTLRLRATGCDSRTGTASSPAFGRIRLEPGDLKAGHLFGSATVHLHARTGEHQVSVRCGGPEGRSAATRVTVSRGAVEAGAGGFRGTVTAAGGALLLAAAALGLYLRRRARTAPGR</sequence>
<name>A0A420V9E0_9ACTN</name>
<evidence type="ECO:0000256" key="2">
    <source>
        <dbReference type="SAM" id="Phobius"/>
    </source>
</evidence>
<evidence type="ECO:0000313" key="5">
    <source>
        <dbReference type="Proteomes" id="UP000028058"/>
    </source>
</evidence>
<proteinExistence type="predicted"/>